<evidence type="ECO:0000256" key="1">
    <source>
        <dbReference type="ARBA" id="ARBA00007240"/>
    </source>
</evidence>
<dbReference type="Proteomes" id="UP001465755">
    <property type="component" value="Unassembled WGS sequence"/>
</dbReference>
<dbReference type="AlphaFoldDB" id="A0AAW1NZL4"/>
<dbReference type="PANTHER" id="PTHR31268:SF32">
    <property type="entry name" value="GALACTINOL--SUCROSE GALACTOSYLTRANSFERASE 2-RELATED"/>
    <property type="match status" value="1"/>
</dbReference>
<feature type="compositionally biased region" description="Polar residues" evidence="3">
    <location>
        <begin position="218"/>
        <end position="227"/>
    </location>
</feature>
<evidence type="ECO:0000256" key="2">
    <source>
        <dbReference type="ARBA" id="ARBA00023277"/>
    </source>
</evidence>
<keyword evidence="2" id="KW-0119">Carbohydrate metabolism</keyword>
<feature type="compositionally biased region" description="Polar residues" evidence="3">
    <location>
        <begin position="191"/>
        <end position="201"/>
    </location>
</feature>
<reference evidence="4 5" key="1">
    <citation type="journal article" date="2024" name="Nat. Commun.">
        <title>Phylogenomics reveals the evolutionary origins of lichenization in chlorophyte algae.</title>
        <authorList>
            <person name="Puginier C."/>
            <person name="Libourel C."/>
            <person name="Otte J."/>
            <person name="Skaloud P."/>
            <person name="Haon M."/>
            <person name="Grisel S."/>
            <person name="Petersen M."/>
            <person name="Berrin J.G."/>
            <person name="Delaux P.M."/>
            <person name="Dal Grande F."/>
            <person name="Keller J."/>
        </authorList>
    </citation>
    <scope>NUCLEOTIDE SEQUENCE [LARGE SCALE GENOMIC DNA]</scope>
    <source>
        <strain evidence="4 5">SAG 2036</strain>
    </source>
</reference>
<proteinExistence type="inferred from homology"/>
<dbReference type="Pfam" id="PF05691">
    <property type="entry name" value="Raffinose_syn"/>
    <property type="match status" value="2"/>
</dbReference>
<organism evidence="4 5">
    <name type="scientific">Symbiochloris irregularis</name>
    <dbReference type="NCBI Taxonomy" id="706552"/>
    <lineage>
        <taxon>Eukaryota</taxon>
        <taxon>Viridiplantae</taxon>
        <taxon>Chlorophyta</taxon>
        <taxon>core chlorophytes</taxon>
        <taxon>Trebouxiophyceae</taxon>
        <taxon>Trebouxiales</taxon>
        <taxon>Trebouxiaceae</taxon>
        <taxon>Symbiochloris</taxon>
    </lineage>
</organism>
<evidence type="ECO:0000313" key="5">
    <source>
        <dbReference type="Proteomes" id="UP001465755"/>
    </source>
</evidence>
<feature type="region of interest" description="Disordered" evidence="3">
    <location>
        <begin position="740"/>
        <end position="770"/>
    </location>
</feature>
<dbReference type="InterPro" id="IPR008811">
    <property type="entry name" value="Glycosyl_hydrolases_36"/>
</dbReference>
<feature type="region of interest" description="Disordered" evidence="3">
    <location>
        <begin position="71"/>
        <end position="97"/>
    </location>
</feature>
<protein>
    <recommendedName>
        <fullName evidence="6">Raffinose synthase</fullName>
    </recommendedName>
</protein>
<comment type="similarity">
    <text evidence="1">Belongs to the glycosyl hydrolases 36 family.</text>
</comment>
<dbReference type="SUPFAM" id="SSF51445">
    <property type="entry name" value="(Trans)glycosidases"/>
    <property type="match status" value="2"/>
</dbReference>
<evidence type="ECO:0000256" key="3">
    <source>
        <dbReference type="SAM" id="MobiDB-lite"/>
    </source>
</evidence>
<feature type="compositionally biased region" description="Low complexity" evidence="3">
    <location>
        <begin position="748"/>
        <end position="763"/>
    </location>
</feature>
<comment type="caution">
    <text evidence="4">The sequence shown here is derived from an EMBL/GenBank/DDBJ whole genome shotgun (WGS) entry which is preliminary data.</text>
</comment>
<evidence type="ECO:0000313" key="4">
    <source>
        <dbReference type="EMBL" id="KAK9800787.1"/>
    </source>
</evidence>
<name>A0AAW1NZL4_9CHLO</name>
<keyword evidence="5" id="KW-1185">Reference proteome</keyword>
<sequence length="851" mass="92585">MVVAGRLSGGARARAVKQLPASLDTFGWCTWDAFYSTVSARGLQAGLSALHRGGIRPGMLIIDDGWQCTDVDPPLRDPSKRAPPSLPDPSGSKEKDATAVEEFYEAELEMLRMGARDIPGGSSLGVTLEALSADEESLQSKYKPQPRRGQQDLPWRKAREKRRQSREKQRLDDTNLSLESGSYSSLVSASEDSAPSTSGALQETVELPSDQLPDGGNMPSSSPSSTAVFPDRDDVLDFRDESSLAPQDSRELALAQIMSNEELSVADRLRQADELAIKSSSGEAFALTESQDDPGFFMWLLQAVWNRFVGLFVGLFKAVILKFYQYVVDPAEPDSISIQLFARLATGPFKELLLEFFAASGDFTRRLTDVVANSKFSSPFAGPEDYFSGKPEALGSVVRSLRDAFDVRHIYVWHGLAAYWSGVSVYDSGVARLNARLFYAEPTQGLAEIEPSMAWNPSVVSGLGLVEDVSELYSDMHSYLERSGITGVKVDCQAGVGLAGSALSGGPIAAMDYHSALEDSVERHFPGNHCINCMCHSTENLYRMRDTAVARASDDFYPRDAASFHPHIGACAFNSVFLAGLVQPDWDMFHSRHPAAVLHATARALSGGAVYVSDYPGSHDFDLLRSLVLEDGTVLRSLLPGRPTRDCLFKDVLRDDQSLLKLWNINRHGGVVGVFHIQGELTRMRADDDGMRVTLEGGSSTVVTIAPLVTHNGASFAPLGLTNMLNPGGAIMAATYDSTPRQWQPQTNSKASTGNRSSSSNSSAQPDETAPLFCDADNKFCEDESPEKMTSLEACIETRGAGELVLYCSTRPLSCRVMSRDHAFAYDPLDGRLTIELPRGGPIERLITVVL</sequence>
<feature type="compositionally biased region" description="Basic residues" evidence="3">
    <location>
        <begin position="156"/>
        <end position="165"/>
    </location>
</feature>
<gene>
    <name evidence="4" type="ORF">WJX73_003568</name>
</gene>
<feature type="region of interest" description="Disordered" evidence="3">
    <location>
        <begin position="135"/>
        <end position="231"/>
    </location>
</feature>
<dbReference type="PANTHER" id="PTHR31268">
    <property type="match status" value="1"/>
</dbReference>
<evidence type="ECO:0008006" key="6">
    <source>
        <dbReference type="Google" id="ProtNLM"/>
    </source>
</evidence>
<dbReference type="InterPro" id="IPR017853">
    <property type="entry name" value="GH"/>
</dbReference>
<feature type="compositionally biased region" description="Low complexity" evidence="3">
    <location>
        <begin position="176"/>
        <end position="190"/>
    </location>
</feature>
<dbReference type="EMBL" id="JALJOQ010000080">
    <property type="protein sequence ID" value="KAK9800787.1"/>
    <property type="molecule type" value="Genomic_DNA"/>
</dbReference>
<accession>A0AAW1NZL4</accession>